<evidence type="ECO:0000256" key="1">
    <source>
        <dbReference type="SAM" id="SignalP"/>
    </source>
</evidence>
<name>F9QEH1_9BACT</name>
<organism evidence="2 3">
    <name type="scientific">Mycoplasmopsis anatis 1340</name>
    <dbReference type="NCBI Taxonomy" id="1034808"/>
    <lineage>
        <taxon>Bacteria</taxon>
        <taxon>Bacillati</taxon>
        <taxon>Mycoplasmatota</taxon>
        <taxon>Mycoplasmoidales</taxon>
        <taxon>Metamycoplasmataceae</taxon>
        <taxon>Mycoplasmopsis</taxon>
    </lineage>
</organism>
<dbReference type="PROSITE" id="PS51257">
    <property type="entry name" value="PROKAR_LIPOPROTEIN"/>
    <property type="match status" value="1"/>
</dbReference>
<comment type="caution">
    <text evidence="2">The sequence shown here is derived from an EMBL/GenBank/DDBJ whole genome shotgun (WGS) entry which is preliminary data.</text>
</comment>
<dbReference type="EMBL" id="AFVJ01000038">
    <property type="protein sequence ID" value="EGS28821.1"/>
    <property type="molecule type" value="Genomic_DNA"/>
</dbReference>
<dbReference type="GeneID" id="65653613"/>
<gene>
    <name evidence="2" type="ORF">GIG_03954</name>
</gene>
<evidence type="ECO:0000313" key="3">
    <source>
        <dbReference type="Proteomes" id="UP000005055"/>
    </source>
</evidence>
<evidence type="ECO:0008006" key="4">
    <source>
        <dbReference type="Google" id="ProtNLM"/>
    </source>
</evidence>
<reference evidence="2 3" key="1">
    <citation type="journal article" date="2011" name="J. Bacteriol.">
        <title>Genome Sequence of Duck Pathogen Mycoplasma anatis Strain 1340.</title>
        <authorList>
            <person name="Guo Z."/>
            <person name="Chen P."/>
            <person name="Ren P."/>
            <person name="Kuang S."/>
            <person name="Zhou Z."/>
            <person name="Li Z."/>
            <person name="Liu M."/>
            <person name="Shi D."/>
            <person name="Xiao Y."/>
            <person name="Wang X."/>
            <person name="Zhou R."/>
            <person name="Jin H."/>
            <person name="Bi D."/>
        </authorList>
    </citation>
    <scope>NUCLEOTIDE SEQUENCE [LARGE SCALE GENOMIC DNA]</scope>
    <source>
        <strain evidence="2 3">1340</strain>
    </source>
</reference>
<sequence length="205" mass="23427">MKFKLKNLLIGGVVTSMMPLVALSASCGKTEEKQETGIVLEGSKIKLDLTKAKNEVTLAFKSLNSENKYLFKLIDKESLVTFLSNSAKNELYFDSYKNKDNLPEGYTSYQNVTTSEKDFNIRKTVMKIYSNMKNFNESYLSAPLNKSSLDNSSYQYYRQPDKRVKFSLSEDKTTVTMNFYETTGVKGQTLNIDENAQWTLEIKIK</sequence>
<proteinExistence type="predicted"/>
<keyword evidence="1" id="KW-0732">Signal</keyword>
<protein>
    <recommendedName>
        <fullName evidence="4">Lipoprotein</fullName>
    </recommendedName>
</protein>
<evidence type="ECO:0000313" key="2">
    <source>
        <dbReference type="EMBL" id="EGS28821.1"/>
    </source>
</evidence>
<feature type="signal peptide" evidence="1">
    <location>
        <begin position="1"/>
        <end position="24"/>
    </location>
</feature>
<accession>F9QEH1</accession>
<dbReference type="RefSeq" id="WP_006886893.1">
    <property type="nucleotide sequence ID" value="NZ_AFVJ01000038.1"/>
</dbReference>
<feature type="chain" id="PRO_5003386298" description="Lipoprotein" evidence="1">
    <location>
        <begin position="25"/>
        <end position="205"/>
    </location>
</feature>
<dbReference type="Proteomes" id="UP000005055">
    <property type="component" value="Unassembled WGS sequence"/>
</dbReference>
<dbReference type="AlphaFoldDB" id="F9QEH1"/>
<keyword evidence="3" id="KW-1185">Reference proteome</keyword>